<dbReference type="CDD" id="cd17535">
    <property type="entry name" value="REC_NarL-like"/>
    <property type="match status" value="1"/>
</dbReference>
<dbReference type="PANTHER" id="PTHR43214">
    <property type="entry name" value="TWO-COMPONENT RESPONSE REGULATOR"/>
    <property type="match status" value="1"/>
</dbReference>
<organism evidence="6 7">
    <name type="scientific">Chryseosolibacter indicus</name>
    <dbReference type="NCBI Taxonomy" id="2782351"/>
    <lineage>
        <taxon>Bacteria</taxon>
        <taxon>Pseudomonadati</taxon>
        <taxon>Bacteroidota</taxon>
        <taxon>Cytophagia</taxon>
        <taxon>Cytophagales</taxon>
        <taxon>Chryseotaleaceae</taxon>
        <taxon>Chryseosolibacter</taxon>
    </lineage>
</organism>
<dbReference type="PRINTS" id="PR00038">
    <property type="entry name" value="HTHLUXR"/>
</dbReference>
<dbReference type="InterPro" id="IPR001789">
    <property type="entry name" value="Sig_transdc_resp-reg_receiver"/>
</dbReference>
<dbReference type="Gene3D" id="3.40.50.2300">
    <property type="match status" value="1"/>
</dbReference>
<dbReference type="PROSITE" id="PS50043">
    <property type="entry name" value="HTH_LUXR_2"/>
    <property type="match status" value="1"/>
</dbReference>
<dbReference type="Pfam" id="PF00072">
    <property type="entry name" value="Response_reg"/>
    <property type="match status" value="1"/>
</dbReference>
<dbReference type="InterPro" id="IPR039420">
    <property type="entry name" value="WalR-like"/>
</dbReference>
<reference evidence="6 7" key="1">
    <citation type="submission" date="2021-05" db="EMBL/GenBank/DDBJ databases">
        <title>A Polyphasic approach of four new species of the genus Ohtaekwangia: Ohtaekwangia histidinii sp. nov., Ohtaekwangia cretensis sp. nov., Ohtaekwangia indiensis sp. nov., Ohtaekwangia reichenbachii sp. nov. from diverse environment.</title>
        <authorList>
            <person name="Octaviana S."/>
        </authorList>
    </citation>
    <scope>NUCLEOTIDE SEQUENCE [LARGE SCALE GENOMIC DNA]</scope>
    <source>
        <strain evidence="6 7">PWU20</strain>
    </source>
</reference>
<dbReference type="Pfam" id="PF00196">
    <property type="entry name" value="GerE"/>
    <property type="match status" value="1"/>
</dbReference>
<dbReference type="CDD" id="cd06170">
    <property type="entry name" value="LuxR_C_like"/>
    <property type="match status" value="1"/>
</dbReference>
<gene>
    <name evidence="6" type="ORF">KK060_11665</name>
</gene>
<evidence type="ECO:0000313" key="6">
    <source>
        <dbReference type="EMBL" id="MBT1703943.1"/>
    </source>
</evidence>
<dbReference type="InterPro" id="IPR011006">
    <property type="entry name" value="CheY-like_superfamily"/>
</dbReference>
<dbReference type="PANTHER" id="PTHR43214:SF43">
    <property type="entry name" value="TWO-COMPONENT RESPONSE REGULATOR"/>
    <property type="match status" value="1"/>
</dbReference>
<protein>
    <submittedName>
        <fullName evidence="6">Response regulator transcription factor</fullName>
    </submittedName>
</protein>
<dbReference type="InterPro" id="IPR000792">
    <property type="entry name" value="Tscrpt_reg_LuxR_C"/>
</dbReference>
<dbReference type="PROSITE" id="PS50110">
    <property type="entry name" value="RESPONSE_REGULATORY"/>
    <property type="match status" value="1"/>
</dbReference>
<evidence type="ECO:0000256" key="2">
    <source>
        <dbReference type="ARBA" id="ARBA00023125"/>
    </source>
</evidence>
<dbReference type="InterPro" id="IPR016032">
    <property type="entry name" value="Sig_transdc_resp-reg_C-effctor"/>
</dbReference>
<name>A0ABS5VSD6_9BACT</name>
<evidence type="ECO:0000313" key="7">
    <source>
        <dbReference type="Proteomes" id="UP000772618"/>
    </source>
</evidence>
<dbReference type="SMART" id="SM00448">
    <property type="entry name" value="REC"/>
    <property type="match status" value="1"/>
</dbReference>
<dbReference type="Proteomes" id="UP000772618">
    <property type="component" value="Unassembled WGS sequence"/>
</dbReference>
<feature type="domain" description="HTH luxR-type" evidence="4">
    <location>
        <begin position="150"/>
        <end position="215"/>
    </location>
</feature>
<keyword evidence="2" id="KW-0238">DNA-binding</keyword>
<dbReference type="InterPro" id="IPR058245">
    <property type="entry name" value="NreC/VraR/RcsB-like_REC"/>
</dbReference>
<dbReference type="SUPFAM" id="SSF52172">
    <property type="entry name" value="CheY-like"/>
    <property type="match status" value="1"/>
</dbReference>
<feature type="modified residue" description="4-aspartylphosphate" evidence="3">
    <location>
        <position position="57"/>
    </location>
</feature>
<evidence type="ECO:0000259" key="5">
    <source>
        <dbReference type="PROSITE" id="PS50110"/>
    </source>
</evidence>
<feature type="domain" description="Response regulatory" evidence="5">
    <location>
        <begin position="6"/>
        <end position="122"/>
    </location>
</feature>
<proteinExistence type="predicted"/>
<sequence length="217" mass="23986">MQSKVKVVIVDDHGLLRQGLVSLLSNSPAVEVLTSVSSGEEAISLSQEMQPDVFLMDIMLQGMSGIEATRWLKEQMPSTKVILVSSEVNKAFVVEGIKAGIDGYLPKHGEKEQLLQAIQVVAAGQRFFSPEVTTLVFEDFYLEKKEGRSGGSKSERLTKREEEILVSIANGKALKQIAEEFFISTKTVETHKLNIQEKLGVANTAQLVKYAIEKKYV</sequence>
<evidence type="ECO:0000256" key="1">
    <source>
        <dbReference type="ARBA" id="ARBA00022553"/>
    </source>
</evidence>
<keyword evidence="1 3" id="KW-0597">Phosphoprotein</keyword>
<evidence type="ECO:0000256" key="3">
    <source>
        <dbReference type="PROSITE-ProRule" id="PRU00169"/>
    </source>
</evidence>
<dbReference type="RefSeq" id="WP_254153905.1">
    <property type="nucleotide sequence ID" value="NZ_JAHESD010000023.1"/>
</dbReference>
<accession>A0ABS5VSD6</accession>
<comment type="caution">
    <text evidence="6">The sequence shown here is derived from an EMBL/GenBank/DDBJ whole genome shotgun (WGS) entry which is preliminary data.</text>
</comment>
<keyword evidence="7" id="KW-1185">Reference proteome</keyword>
<dbReference type="SUPFAM" id="SSF46894">
    <property type="entry name" value="C-terminal effector domain of the bipartite response regulators"/>
    <property type="match status" value="1"/>
</dbReference>
<dbReference type="SMART" id="SM00421">
    <property type="entry name" value="HTH_LUXR"/>
    <property type="match status" value="1"/>
</dbReference>
<dbReference type="EMBL" id="JAHESD010000023">
    <property type="protein sequence ID" value="MBT1703943.1"/>
    <property type="molecule type" value="Genomic_DNA"/>
</dbReference>
<evidence type="ECO:0000259" key="4">
    <source>
        <dbReference type="PROSITE" id="PS50043"/>
    </source>
</evidence>